<keyword evidence="2" id="KW-1185">Reference proteome</keyword>
<protein>
    <recommendedName>
        <fullName evidence="3">Virion structural protein</fullName>
    </recommendedName>
</protein>
<gene>
    <name evidence="1" type="primary">108</name>
    <name evidence="1" type="ORF">AH04_108</name>
</gene>
<evidence type="ECO:0008006" key="3">
    <source>
        <dbReference type="Google" id="ProtNLM"/>
    </source>
</evidence>
<evidence type="ECO:0000313" key="1">
    <source>
        <dbReference type="EMBL" id="QZA70589.1"/>
    </source>
</evidence>
<evidence type="ECO:0000313" key="2">
    <source>
        <dbReference type="Proteomes" id="UP000827517"/>
    </source>
</evidence>
<organism evidence="1 2">
    <name type="scientific">Erwinia phage AH04</name>
    <dbReference type="NCBI Taxonomy" id="2869569"/>
    <lineage>
        <taxon>Viruses</taxon>
        <taxon>Duplodnaviria</taxon>
        <taxon>Heunggongvirae</taxon>
        <taxon>Uroviricota</taxon>
        <taxon>Caudoviricetes</taxon>
        <taxon>Chimalliviridae</taxon>
        <taxon>Meadowvirus</taxon>
        <taxon>Meadowvirus AH04</taxon>
    </lineage>
</organism>
<accession>A0AAE8BQ37</accession>
<dbReference type="KEGG" id="vg:77944178"/>
<dbReference type="GeneID" id="77944178"/>
<dbReference type="Proteomes" id="UP000827517">
    <property type="component" value="Segment"/>
</dbReference>
<dbReference type="EMBL" id="MZ501267">
    <property type="protein sequence ID" value="QZA70589.1"/>
    <property type="molecule type" value="Genomic_DNA"/>
</dbReference>
<sequence>MIIISDTPKTDVIVSIDKELVYLRGLSDTIKLLRDGSDNLAAVEGYIQRNAVLKGIEGDVRKHINSRSDLIGTMDFAINQLIAWVPKLKDRIIKGKTDTFDVETITFQEKGILDSISAINFFNRYSGVVLDIVITEAGKEVSLNSFLTKVDLAFFNNTPKYYSNLLVKFSQSIKTLDTMIDDLTDEPYDAQSEEILAASVGDKAVSVQRNLAPHQLNPLYWWKRRQMKKDIKTIIDSNADVDMLAMKIARLNNRRSGVEDPGLDRQIEIYQDEIIKKQGKIAQIEARYGN</sequence>
<reference evidence="1" key="1">
    <citation type="submission" date="2021-07" db="EMBL/GenBank/DDBJ databases">
        <authorList>
            <person name="Roth S.J."/>
            <person name="Krukonis G.P."/>
            <person name="Delesalle V.A."/>
        </authorList>
    </citation>
    <scope>NUCLEOTIDE SEQUENCE</scope>
</reference>
<name>A0AAE8BQ37_9CAUD</name>
<proteinExistence type="predicted"/>
<dbReference type="RefSeq" id="YP_010667862.1">
    <property type="nucleotide sequence ID" value="NC_070952.1"/>
</dbReference>